<gene>
    <name evidence="4" type="ORF">SAMN02745181_3617</name>
</gene>
<dbReference type="SUPFAM" id="SSF52540">
    <property type="entry name" value="P-loop containing nucleoside triphosphate hydrolases"/>
    <property type="match status" value="1"/>
</dbReference>
<sequence>MSRDVGIELSEDLAIGYDRVLARVASSISLGEGTHYLLARNGRGKTTLLRSLAGVLKLKSGVTGVRGVAQFVAEDIYYDKHLTPKSILSCVLPKENVKSCLEFADKVELDVSKTFRELSTGNKRKVSWLMAEFSCLPGEGDVLLLDEPFTGIDSHVRELFMEYWAENEVGVCRLVSCHPDFNSMKIESALLISEGEICATSKDEEYTWGELKNSLV</sequence>
<dbReference type="EMBL" id="FQYR01000008">
    <property type="protein sequence ID" value="SHK32568.1"/>
    <property type="molecule type" value="Genomic_DNA"/>
</dbReference>
<dbReference type="PANTHER" id="PTHR43158:SF2">
    <property type="entry name" value="SKFA PEPTIDE EXPORT ATP-BINDING PROTEIN SKFE"/>
    <property type="match status" value="1"/>
</dbReference>
<reference evidence="4 5" key="1">
    <citation type="submission" date="2016-11" db="EMBL/GenBank/DDBJ databases">
        <authorList>
            <person name="Jaros S."/>
            <person name="Januszkiewicz K."/>
            <person name="Wedrychowicz H."/>
        </authorList>
    </citation>
    <scope>NUCLEOTIDE SEQUENCE [LARGE SCALE GENOMIC DNA]</scope>
    <source>
        <strain evidence="4 5">DSM 18772</strain>
    </source>
</reference>
<dbReference type="GO" id="GO:0005524">
    <property type="term" value="F:ATP binding"/>
    <property type="evidence" value="ECO:0007669"/>
    <property type="project" value="UniProtKB-KW"/>
</dbReference>
<evidence type="ECO:0000313" key="5">
    <source>
        <dbReference type="Proteomes" id="UP000184510"/>
    </source>
</evidence>
<keyword evidence="5" id="KW-1185">Reference proteome</keyword>
<protein>
    <submittedName>
        <fullName evidence="4">ABC transporter</fullName>
    </submittedName>
</protein>
<name>A0A1M6RJM9_9BACT</name>
<evidence type="ECO:0000256" key="1">
    <source>
        <dbReference type="ARBA" id="ARBA00022741"/>
    </source>
</evidence>
<dbReference type="Pfam" id="PF00005">
    <property type="entry name" value="ABC_tran"/>
    <property type="match status" value="1"/>
</dbReference>
<keyword evidence="2" id="KW-0067">ATP-binding</keyword>
<evidence type="ECO:0000256" key="2">
    <source>
        <dbReference type="ARBA" id="ARBA00022840"/>
    </source>
</evidence>
<feature type="domain" description="ABC transporter" evidence="3">
    <location>
        <begin position="34"/>
        <end position="149"/>
    </location>
</feature>
<evidence type="ECO:0000259" key="3">
    <source>
        <dbReference type="Pfam" id="PF00005"/>
    </source>
</evidence>
<dbReference type="RefSeq" id="WP_143185161.1">
    <property type="nucleotide sequence ID" value="NZ_FQYR01000008.1"/>
</dbReference>
<dbReference type="AlphaFoldDB" id="A0A1M6RJM9"/>
<evidence type="ECO:0000313" key="4">
    <source>
        <dbReference type="EMBL" id="SHK32568.1"/>
    </source>
</evidence>
<proteinExistence type="predicted"/>
<dbReference type="PANTHER" id="PTHR43158">
    <property type="entry name" value="SKFA PEPTIDE EXPORT ATP-BINDING PROTEIN SKFE"/>
    <property type="match status" value="1"/>
</dbReference>
<organism evidence="4 5">
    <name type="scientific">Rubritalea squalenifaciens DSM 18772</name>
    <dbReference type="NCBI Taxonomy" id="1123071"/>
    <lineage>
        <taxon>Bacteria</taxon>
        <taxon>Pseudomonadati</taxon>
        <taxon>Verrucomicrobiota</taxon>
        <taxon>Verrucomicrobiia</taxon>
        <taxon>Verrucomicrobiales</taxon>
        <taxon>Rubritaleaceae</taxon>
        <taxon>Rubritalea</taxon>
    </lineage>
</organism>
<keyword evidence="1" id="KW-0547">Nucleotide-binding</keyword>
<dbReference type="GO" id="GO:0016887">
    <property type="term" value="F:ATP hydrolysis activity"/>
    <property type="evidence" value="ECO:0007669"/>
    <property type="project" value="InterPro"/>
</dbReference>
<dbReference type="InParanoid" id="A0A1M6RJM9"/>
<dbReference type="InterPro" id="IPR027417">
    <property type="entry name" value="P-loop_NTPase"/>
</dbReference>
<dbReference type="Proteomes" id="UP000184510">
    <property type="component" value="Unassembled WGS sequence"/>
</dbReference>
<dbReference type="InterPro" id="IPR003439">
    <property type="entry name" value="ABC_transporter-like_ATP-bd"/>
</dbReference>
<dbReference type="Gene3D" id="3.40.50.300">
    <property type="entry name" value="P-loop containing nucleotide triphosphate hydrolases"/>
    <property type="match status" value="1"/>
</dbReference>
<dbReference type="STRING" id="1123071.SAMN02745181_3617"/>
<accession>A0A1M6RJM9</accession>
<dbReference type="OrthoDB" id="9806726at2"/>